<organism evidence="1">
    <name type="scientific">marine sediment metagenome</name>
    <dbReference type="NCBI Taxonomy" id="412755"/>
    <lineage>
        <taxon>unclassified sequences</taxon>
        <taxon>metagenomes</taxon>
        <taxon>ecological metagenomes</taxon>
    </lineage>
</organism>
<sequence>MSMAHDGLRPECKDCNKKHNMFTIHRSKEEKWIRQDVLEIT</sequence>
<evidence type="ECO:0000313" key="1">
    <source>
        <dbReference type="EMBL" id="KKM16848.1"/>
    </source>
</evidence>
<dbReference type="EMBL" id="LAZR01014586">
    <property type="protein sequence ID" value="KKM16848.1"/>
    <property type="molecule type" value="Genomic_DNA"/>
</dbReference>
<reference evidence="1" key="1">
    <citation type="journal article" date="2015" name="Nature">
        <title>Complex archaea that bridge the gap between prokaryotes and eukaryotes.</title>
        <authorList>
            <person name="Spang A."/>
            <person name="Saw J.H."/>
            <person name="Jorgensen S.L."/>
            <person name="Zaremba-Niedzwiedzka K."/>
            <person name="Martijn J."/>
            <person name="Lind A.E."/>
            <person name="van Eijk R."/>
            <person name="Schleper C."/>
            <person name="Guy L."/>
            <person name="Ettema T.J."/>
        </authorList>
    </citation>
    <scope>NUCLEOTIDE SEQUENCE</scope>
</reference>
<gene>
    <name evidence="1" type="ORF">LCGC14_1681670</name>
</gene>
<dbReference type="AlphaFoldDB" id="A0A0F9K3X2"/>
<name>A0A0F9K3X2_9ZZZZ</name>
<comment type="caution">
    <text evidence="1">The sequence shown here is derived from an EMBL/GenBank/DDBJ whole genome shotgun (WGS) entry which is preliminary data.</text>
</comment>
<protein>
    <submittedName>
        <fullName evidence="1">Uncharacterized protein</fullName>
    </submittedName>
</protein>
<accession>A0A0F9K3X2</accession>
<proteinExistence type="predicted"/>